<keyword evidence="2 4" id="KW-0808">Transferase</keyword>
<dbReference type="CDD" id="cd02440">
    <property type="entry name" value="AdoMet_MTases"/>
    <property type="match status" value="1"/>
</dbReference>
<dbReference type="EC" id="2.1.1.222" evidence="4"/>
<dbReference type="GO" id="GO:0102208">
    <property type="term" value="F:2-polyprenyl-6-hydroxyphenol methylase activity"/>
    <property type="evidence" value="ECO:0007669"/>
    <property type="project" value="UniProtKB-EC"/>
</dbReference>
<organism evidence="4 5">
    <name type="scientific">Mesorhizobium newzealandense</name>
    <dbReference type="NCBI Taxonomy" id="1300302"/>
    <lineage>
        <taxon>Bacteria</taxon>
        <taxon>Pseudomonadati</taxon>
        <taxon>Pseudomonadota</taxon>
        <taxon>Alphaproteobacteria</taxon>
        <taxon>Hyphomicrobiales</taxon>
        <taxon>Phyllobacteriaceae</taxon>
        <taxon>Mesorhizobium</taxon>
    </lineage>
</organism>
<protein>
    <submittedName>
        <fullName evidence="4">Class I SAM-dependent methyltransferase</fullName>
        <ecNumber evidence="4">2.1.1.222</ecNumber>
        <ecNumber evidence="4">2.1.1.64</ecNumber>
    </submittedName>
</protein>
<sequence>MSDICLLCAAEHKPGQMSPIYTSIADYEYAVPRQSNYFECTDCGFVMQIPKVPAAEIPSLYPDDYLAYSKPKSSVFGALKRAVVARDARKVLAVAKAPAPRILEVGCGNGSLLESILEINPKASVCGIDIKDLGLSANPRIDFHLGQIEEVDLPDGSFDAIYCSNLIEHVVDPVGFIEHMRRLLRPGGGALVITPNHLSLDRYVFGRRWGGYHYPRHLTLFNHRNVVTAMRIGGLETERVSGAYAWWAISLANSLFKESARRGRGVMHTALSVMFLPLDLAINLFRPHGSMTIKARRPIN</sequence>
<evidence type="ECO:0000256" key="3">
    <source>
        <dbReference type="ARBA" id="ARBA00022691"/>
    </source>
</evidence>
<reference evidence="5" key="1">
    <citation type="journal article" date="2019" name="Int. J. Syst. Evol. Microbiol.">
        <title>The Global Catalogue of Microorganisms (GCM) 10K type strain sequencing project: providing services to taxonomists for standard genome sequencing and annotation.</title>
        <authorList>
            <consortium name="The Broad Institute Genomics Platform"/>
            <consortium name="The Broad Institute Genome Sequencing Center for Infectious Disease"/>
            <person name="Wu L."/>
            <person name="Ma J."/>
        </authorList>
    </citation>
    <scope>NUCLEOTIDE SEQUENCE [LARGE SCALE GENOMIC DNA]</scope>
    <source>
        <strain evidence="5">CGMCC 1.16225</strain>
    </source>
</reference>
<comment type="caution">
    <text evidence="4">The sequence shown here is derived from an EMBL/GenBank/DDBJ whole genome shotgun (WGS) entry which is preliminary data.</text>
</comment>
<dbReference type="Gene3D" id="3.40.50.150">
    <property type="entry name" value="Vaccinia Virus protein VP39"/>
    <property type="match status" value="1"/>
</dbReference>
<accession>A0ABW4UMM1</accession>
<evidence type="ECO:0000313" key="5">
    <source>
        <dbReference type="Proteomes" id="UP001597405"/>
    </source>
</evidence>
<dbReference type="PANTHER" id="PTHR43464:SF19">
    <property type="entry name" value="UBIQUINONE BIOSYNTHESIS O-METHYLTRANSFERASE, MITOCHONDRIAL"/>
    <property type="match status" value="1"/>
</dbReference>
<dbReference type="EMBL" id="JBHUGZ010000030">
    <property type="protein sequence ID" value="MFD1987660.1"/>
    <property type="molecule type" value="Genomic_DNA"/>
</dbReference>
<name>A0ABW4UMM1_9HYPH</name>
<keyword evidence="5" id="KW-1185">Reference proteome</keyword>
<keyword evidence="1 4" id="KW-0489">Methyltransferase</keyword>
<dbReference type="SUPFAM" id="SSF53335">
    <property type="entry name" value="S-adenosyl-L-methionine-dependent methyltransferases"/>
    <property type="match status" value="1"/>
</dbReference>
<proteinExistence type="predicted"/>
<evidence type="ECO:0000256" key="2">
    <source>
        <dbReference type="ARBA" id="ARBA00022679"/>
    </source>
</evidence>
<dbReference type="GO" id="GO:0032259">
    <property type="term" value="P:methylation"/>
    <property type="evidence" value="ECO:0007669"/>
    <property type="project" value="UniProtKB-KW"/>
</dbReference>
<dbReference type="EC" id="2.1.1.64" evidence="4"/>
<evidence type="ECO:0000256" key="1">
    <source>
        <dbReference type="ARBA" id="ARBA00022603"/>
    </source>
</evidence>
<gene>
    <name evidence="4" type="ORF">ACFSOZ_35150</name>
</gene>
<dbReference type="RefSeq" id="WP_379105850.1">
    <property type="nucleotide sequence ID" value="NZ_JBHUGZ010000030.1"/>
</dbReference>
<dbReference type="PANTHER" id="PTHR43464">
    <property type="entry name" value="METHYLTRANSFERASE"/>
    <property type="match status" value="1"/>
</dbReference>
<dbReference type="Proteomes" id="UP001597405">
    <property type="component" value="Unassembled WGS sequence"/>
</dbReference>
<dbReference type="Pfam" id="PF13489">
    <property type="entry name" value="Methyltransf_23"/>
    <property type="match status" value="1"/>
</dbReference>
<dbReference type="GO" id="GO:0061542">
    <property type="term" value="F:3-demethylubiquinol 3-O-methyltransferase activity"/>
    <property type="evidence" value="ECO:0007669"/>
    <property type="project" value="UniProtKB-EC"/>
</dbReference>
<keyword evidence="3" id="KW-0949">S-adenosyl-L-methionine</keyword>
<evidence type="ECO:0000313" key="4">
    <source>
        <dbReference type="EMBL" id="MFD1987660.1"/>
    </source>
</evidence>
<dbReference type="InterPro" id="IPR029063">
    <property type="entry name" value="SAM-dependent_MTases_sf"/>
</dbReference>